<sequence>MGDSHDRTGGRLGPYLLDTRYQDLDEPGGQVYAAHHVDTGRPALVLVPKPEDTWAPRSDWTARVTSQVSPPFLATELERPPPADTDALSDVGLGFIRLAGAMTAVEDRKEANTAFSQMPTPPPSERHTTRVPGCRHVRTGALVAGVLVLVAVVLCSHGLGSPVRGADTTEPTPAEPTFWADQTDVDSAIGYPMPKDPFPGQLKPPCGSEAYVEIRGACWHQGRHDAPCPKGTAEYEGKCYMPVRAKKPEPRSLEP</sequence>
<dbReference type="Proteomes" id="UP000217257">
    <property type="component" value="Chromosome"/>
</dbReference>
<accession>A0A250JJ82</accession>
<gene>
    <name evidence="2" type="ORF">CYFUS_009017</name>
</gene>
<dbReference type="EMBL" id="CP022098">
    <property type="protein sequence ID" value="ATB43537.1"/>
    <property type="molecule type" value="Genomic_DNA"/>
</dbReference>
<evidence type="ECO:0000313" key="2">
    <source>
        <dbReference type="EMBL" id="ATB43537.1"/>
    </source>
</evidence>
<protein>
    <recommendedName>
        <fullName evidence="4">Protein kinase</fullName>
    </recommendedName>
</protein>
<organism evidence="2 3">
    <name type="scientific">Cystobacter fuscus</name>
    <dbReference type="NCBI Taxonomy" id="43"/>
    <lineage>
        <taxon>Bacteria</taxon>
        <taxon>Pseudomonadati</taxon>
        <taxon>Myxococcota</taxon>
        <taxon>Myxococcia</taxon>
        <taxon>Myxococcales</taxon>
        <taxon>Cystobacterineae</taxon>
        <taxon>Archangiaceae</taxon>
        <taxon>Cystobacter</taxon>
    </lineage>
</organism>
<proteinExistence type="predicted"/>
<name>A0A250JJ82_9BACT</name>
<feature type="region of interest" description="Disordered" evidence="1">
    <location>
        <begin position="111"/>
        <end position="131"/>
    </location>
</feature>
<reference evidence="2 3" key="1">
    <citation type="submission" date="2017-06" db="EMBL/GenBank/DDBJ databases">
        <title>Sequencing and comparative analysis of myxobacterial genomes.</title>
        <authorList>
            <person name="Rupp O."/>
            <person name="Goesmann A."/>
            <person name="Sogaard-Andersen L."/>
        </authorList>
    </citation>
    <scope>NUCLEOTIDE SEQUENCE [LARGE SCALE GENOMIC DNA]</scope>
    <source>
        <strain evidence="2 3">DSM 52655</strain>
    </source>
</reference>
<dbReference type="KEGG" id="cfus:CYFUS_009017"/>
<dbReference type="AlphaFoldDB" id="A0A250JJ82"/>
<evidence type="ECO:0000256" key="1">
    <source>
        <dbReference type="SAM" id="MobiDB-lite"/>
    </source>
</evidence>
<evidence type="ECO:0008006" key="4">
    <source>
        <dbReference type="Google" id="ProtNLM"/>
    </source>
</evidence>
<evidence type="ECO:0000313" key="3">
    <source>
        <dbReference type="Proteomes" id="UP000217257"/>
    </source>
</evidence>